<dbReference type="InterPro" id="IPR018834">
    <property type="entry name" value="DNA/RNA-bd_Est1-type"/>
</dbReference>
<dbReference type="PANTHER" id="PTHR15696:SF0">
    <property type="entry name" value="TELOMERASE-BINDING PROTEIN EST1A"/>
    <property type="match status" value="1"/>
</dbReference>
<keyword evidence="8" id="KW-1185">Reference proteome</keyword>
<dbReference type="InterPro" id="IPR011990">
    <property type="entry name" value="TPR-like_helical_dom_sf"/>
</dbReference>
<evidence type="ECO:0000256" key="2">
    <source>
        <dbReference type="ARBA" id="ARBA00004496"/>
    </source>
</evidence>
<feature type="domain" description="PIN" evidence="7">
    <location>
        <begin position="1146"/>
        <end position="1299"/>
    </location>
</feature>
<dbReference type="Gene3D" id="3.40.50.1010">
    <property type="entry name" value="5'-nuclease"/>
    <property type="match status" value="1"/>
</dbReference>
<name>A0A0N4ZV09_PARTI</name>
<feature type="compositionally biased region" description="Polar residues" evidence="6">
    <location>
        <begin position="1"/>
        <end position="12"/>
    </location>
</feature>
<organism evidence="8 9">
    <name type="scientific">Parastrongyloides trichosuri</name>
    <name type="common">Possum-specific nematode worm</name>
    <dbReference type="NCBI Taxonomy" id="131310"/>
    <lineage>
        <taxon>Eukaryota</taxon>
        <taxon>Metazoa</taxon>
        <taxon>Ecdysozoa</taxon>
        <taxon>Nematoda</taxon>
        <taxon>Chromadorea</taxon>
        <taxon>Rhabditida</taxon>
        <taxon>Tylenchina</taxon>
        <taxon>Panagrolaimomorpha</taxon>
        <taxon>Strongyloidoidea</taxon>
        <taxon>Strongyloididae</taxon>
        <taxon>Parastrongyloides</taxon>
    </lineage>
</organism>
<evidence type="ECO:0000256" key="4">
    <source>
        <dbReference type="ARBA" id="ARBA00023161"/>
    </source>
</evidence>
<dbReference type="WBParaSite" id="PTRK_0001242000.1">
    <property type="protein sequence ID" value="PTRK_0001242000.1"/>
    <property type="gene ID" value="PTRK_0001242000"/>
</dbReference>
<evidence type="ECO:0000256" key="5">
    <source>
        <dbReference type="ARBA" id="ARBA00023242"/>
    </source>
</evidence>
<comment type="subcellular location">
    <subcellularLocation>
        <location evidence="2">Cytoplasm</location>
    </subcellularLocation>
    <subcellularLocation>
        <location evidence="1">Nucleus</location>
    </subcellularLocation>
</comment>
<keyword evidence="4" id="KW-0866">Nonsense-mediated mRNA decay</keyword>
<feature type="region of interest" description="Disordered" evidence="6">
    <location>
        <begin position="444"/>
        <end position="469"/>
    </location>
</feature>
<evidence type="ECO:0000313" key="9">
    <source>
        <dbReference type="WBParaSite" id="PTRK_0001242000.1"/>
    </source>
</evidence>
<dbReference type="Pfam" id="PF13638">
    <property type="entry name" value="PIN_4"/>
    <property type="match status" value="1"/>
</dbReference>
<keyword evidence="3" id="KW-0963">Cytoplasm</keyword>
<dbReference type="PANTHER" id="PTHR15696">
    <property type="entry name" value="SMG-7 SUPPRESSOR WITH MORPHOLOGICAL EFFECT ON GENITALIA PROTEIN 7"/>
    <property type="match status" value="1"/>
</dbReference>
<feature type="compositionally biased region" description="Polar residues" evidence="6">
    <location>
        <begin position="451"/>
        <end position="469"/>
    </location>
</feature>
<dbReference type="STRING" id="131310.A0A0N4ZV09"/>
<evidence type="ECO:0000259" key="7">
    <source>
        <dbReference type="SMART" id="SM00670"/>
    </source>
</evidence>
<feature type="compositionally biased region" description="Basic and acidic residues" evidence="6">
    <location>
        <begin position="70"/>
        <end position="84"/>
    </location>
</feature>
<feature type="region of interest" description="Disordered" evidence="6">
    <location>
        <begin position="1"/>
        <end position="90"/>
    </location>
</feature>
<proteinExistence type="predicted"/>
<evidence type="ECO:0000256" key="6">
    <source>
        <dbReference type="SAM" id="MobiDB-lite"/>
    </source>
</evidence>
<feature type="compositionally biased region" description="Polar residues" evidence="6">
    <location>
        <begin position="357"/>
        <end position="370"/>
    </location>
</feature>
<dbReference type="SUPFAM" id="SSF88723">
    <property type="entry name" value="PIN domain-like"/>
    <property type="match status" value="1"/>
</dbReference>
<dbReference type="Proteomes" id="UP000038045">
    <property type="component" value="Unplaced"/>
</dbReference>
<evidence type="ECO:0000256" key="1">
    <source>
        <dbReference type="ARBA" id="ARBA00004123"/>
    </source>
</evidence>
<feature type="region of interest" description="Disordered" evidence="6">
    <location>
        <begin position="339"/>
        <end position="370"/>
    </location>
</feature>
<feature type="compositionally biased region" description="Polar residues" evidence="6">
    <location>
        <begin position="58"/>
        <end position="68"/>
    </location>
</feature>
<dbReference type="SMART" id="SM00670">
    <property type="entry name" value="PINc"/>
    <property type="match status" value="1"/>
</dbReference>
<dbReference type="Pfam" id="PF10374">
    <property type="entry name" value="EST1"/>
    <property type="match status" value="1"/>
</dbReference>
<dbReference type="Gene3D" id="1.25.40.10">
    <property type="entry name" value="Tetratricopeptide repeat domain"/>
    <property type="match status" value="1"/>
</dbReference>
<feature type="region of interest" description="Disordered" evidence="6">
    <location>
        <begin position="150"/>
        <end position="193"/>
    </location>
</feature>
<protein>
    <submittedName>
        <fullName evidence="9">PINc domain-containing protein</fullName>
    </submittedName>
</protein>
<dbReference type="InterPro" id="IPR002716">
    <property type="entry name" value="PIN_dom"/>
</dbReference>
<feature type="compositionally biased region" description="Basic and acidic residues" evidence="6">
    <location>
        <begin position="268"/>
        <end position="299"/>
    </location>
</feature>
<keyword evidence="5" id="KW-0539">Nucleus</keyword>
<dbReference type="Pfam" id="PF10373">
    <property type="entry name" value="EST1_DNA_bind"/>
    <property type="match status" value="1"/>
</dbReference>
<feature type="compositionally biased region" description="Polar residues" evidence="6">
    <location>
        <begin position="33"/>
        <end position="45"/>
    </location>
</feature>
<reference evidence="9" key="1">
    <citation type="submission" date="2017-02" db="UniProtKB">
        <authorList>
            <consortium name="WormBaseParasite"/>
        </authorList>
    </citation>
    <scope>IDENTIFICATION</scope>
</reference>
<dbReference type="GO" id="GO:0070034">
    <property type="term" value="F:telomerase RNA binding"/>
    <property type="evidence" value="ECO:0007669"/>
    <property type="project" value="TreeGrafter"/>
</dbReference>
<dbReference type="InterPro" id="IPR029060">
    <property type="entry name" value="PIN-like_dom_sf"/>
</dbReference>
<dbReference type="GO" id="GO:0005737">
    <property type="term" value="C:cytoplasm"/>
    <property type="evidence" value="ECO:0007669"/>
    <property type="project" value="UniProtKB-SubCell"/>
</dbReference>
<dbReference type="InterPro" id="IPR045153">
    <property type="entry name" value="Est1/Ebs1-like"/>
</dbReference>
<accession>A0A0N4ZV09</accession>
<dbReference type="GO" id="GO:0042162">
    <property type="term" value="F:telomeric DNA binding"/>
    <property type="evidence" value="ECO:0007669"/>
    <property type="project" value="TreeGrafter"/>
</dbReference>
<dbReference type="InterPro" id="IPR019458">
    <property type="entry name" value="Est1-like_N"/>
</dbReference>
<feature type="compositionally biased region" description="Basic residues" evidence="6">
    <location>
        <begin position="159"/>
        <end position="171"/>
    </location>
</feature>
<dbReference type="GO" id="GO:0000184">
    <property type="term" value="P:nuclear-transcribed mRNA catabolic process, nonsense-mediated decay"/>
    <property type="evidence" value="ECO:0007669"/>
    <property type="project" value="UniProtKB-KW"/>
</dbReference>
<feature type="region of interest" description="Disordered" evidence="6">
    <location>
        <begin position="267"/>
        <end position="299"/>
    </location>
</feature>
<evidence type="ECO:0000256" key="3">
    <source>
        <dbReference type="ARBA" id="ARBA00022490"/>
    </source>
</evidence>
<evidence type="ECO:0000313" key="8">
    <source>
        <dbReference type="Proteomes" id="UP000038045"/>
    </source>
</evidence>
<dbReference type="GO" id="GO:0005697">
    <property type="term" value="C:telomerase holoenzyme complex"/>
    <property type="evidence" value="ECO:0007669"/>
    <property type="project" value="TreeGrafter"/>
</dbReference>
<sequence length="1320" mass="151745">MSDAFSTLSSDSTNKKTKRPERAVYKPGMFTKRTLTVINPISESPESQKKSNEFGDAPTTSPSNYTNKKYSREENDKSNKRDYNRSYFNGNIGNKRGGKYSIGNDSNTSLNSVPIGISYDKNVTNYIPNKKYPPQNNRILPKYPYNNSGHFQSNTLGSHRNHGQSYRKRNNSTRSIKSEIVPSGRENGTNFPSSASNYDAKSVCSSFIDNDTVSVSSSIGNTQMNRYASQAPSITSLATKNDNQVSMDSLMMSLESFDWAACMEEENERQRKVSESDNRIDEVDEEKYRNDNEDVKDDYGSRKSIFDRITKIPQSSLDRTLENSDDYLLNKQNYQKSDFRGSNTRINKFDNEKRNSNNKLNMNDFGSRSSINKEKLDKSIANKHKYNDVKSVQGSKEDIITKEKLMNRALKPPPSPRNTIILNNAEGYKSVAALSLSQIKGKSQKGISKSNSPIPTSSRKQSIESCNSPINPEFENFEKEISILIKEIKNRPRDILHSAPTLFKSTFNLADEYKSFLTRDIETTYKKQWELKMWKNGFYKVIDLFKQTDPDRSIRNDFQTAYLNFLDCAITFYKDLITLYENTFNIVFKDQVPWPHSIDLTNESFCHSIIVDEAPYYATKSRIQATAISSVQRHYLSLGDLYRYKSLAQGLKAFEIAYEYCWLASLLSPAVGRSYNSLGLISLYMILQRDPLRRRLDPNFRHLYSIMVSRDIRDQERYLEMIFFYIRSLAAQFPHKGAKEAMLGTFCDVATKVKSLNEECASELFSKYFELNPSKAFENDKEIWRLPEIRATSSAWSFDFTIEGSMINGVLDFELIANLQRLSTSKLYKFSITYLVHCAGILNSKIDMESFTVYAEIGLISMSALLSRHECPISSKQLIELTSFFIFYYATSKNDKDSFNEKKSSSHEQGFLSLRMIMSLFGIYLSICSGKLNQLETLLTKNNTDLESVKKVLPSITIIYNFIKSKTFMEDLRLYGNTVFDTIKTPKFKINTLQNLIDIGNLLINLKNQTILPSCEHLENKDRKRSSNLGVVISLPEEIFLLSFDKLFNQKIKVYRVDVKDNTLKNTAILGNIVRLNNILQTVEKLFISTTDIVCWDEKNENYCLMNPEIEDDCVTPTPEMVDRHYSPNRINNENDNSNKIIVEPYYIIPDTNCFIDFTETIEQLVRSRYFKVTLSHTVIRELKSLSKPIHSKPDIRSKNSNLESDSNHNEWVRNQAKRSLSIINEWFEKYTEYVTTLSDDGKLDDDWLNMSSSPIMNRGQKNDDRIIRAAQSLEQYINDKGNRIKNVAMLTEDKAMRIKACGEGIACKSLSDFVNWLRI</sequence>
<dbReference type="SUPFAM" id="SSF48452">
    <property type="entry name" value="TPR-like"/>
    <property type="match status" value="1"/>
</dbReference>